<dbReference type="PRINTS" id="PR00987">
    <property type="entry name" value="TRNASYNTHGLU"/>
</dbReference>
<dbReference type="AlphaFoldDB" id="A0A126V365"/>
<keyword evidence="5 7" id="KW-0067">ATP-binding</keyword>
<keyword evidence="2" id="KW-0479">Metal-binding</keyword>
<evidence type="ECO:0000256" key="3">
    <source>
        <dbReference type="ARBA" id="ARBA00022741"/>
    </source>
</evidence>
<keyword evidence="4" id="KW-0862">Zinc</keyword>
<sequence>MITRFAPSPTGPLHLGHAYSALLAYDMAMMNGGEFLLRIEDIDQSRARPHWETQIYEDLDWLGLWWPRPVVLQSEQMSRYETALDTLWRAERLYPCHCSRRDIQDAMSAPQEGTQRLGPDGTIYPGTCTDLPKAHYGEKPRPSAQTLRLRMRSVARLAEKTAKGTGFSFIETGEGPNGETGEIFFSVDELITEVGDIVLARKGMGTSYHLSVVLDDAAQEVSHVIRGQDLFEATKIHVVLQKLLGLPSPSYHHHKLIRDDDGKRLAKRDDARAIAKFRADGKSPEDIRAMVGL</sequence>
<evidence type="ECO:0000256" key="1">
    <source>
        <dbReference type="ARBA" id="ARBA00022598"/>
    </source>
</evidence>
<dbReference type="InterPro" id="IPR049940">
    <property type="entry name" value="GluQ/Sye"/>
</dbReference>
<dbReference type="InterPro" id="IPR001412">
    <property type="entry name" value="aa-tRNA-synth_I_CS"/>
</dbReference>
<dbReference type="KEGG" id="hat:RC74_17185"/>
<keyword evidence="3 7" id="KW-0547">Nucleotide-binding</keyword>
<evidence type="ECO:0000259" key="8">
    <source>
        <dbReference type="Pfam" id="PF00749"/>
    </source>
</evidence>
<dbReference type="GO" id="GO:0006424">
    <property type="term" value="P:glutamyl-tRNA aminoacylation"/>
    <property type="evidence" value="ECO:0007669"/>
    <property type="project" value="TreeGrafter"/>
</dbReference>
<evidence type="ECO:0000256" key="2">
    <source>
        <dbReference type="ARBA" id="ARBA00022723"/>
    </source>
</evidence>
<organism evidence="9 10">
    <name type="scientific">Falsihalocynthiibacter arcticus</name>
    <dbReference type="NCBI Taxonomy" id="1579316"/>
    <lineage>
        <taxon>Bacteria</taxon>
        <taxon>Pseudomonadati</taxon>
        <taxon>Pseudomonadota</taxon>
        <taxon>Alphaproteobacteria</taxon>
        <taxon>Rhodobacterales</taxon>
        <taxon>Roseobacteraceae</taxon>
        <taxon>Falsihalocynthiibacter</taxon>
    </lineage>
</organism>
<name>A0A126V365_9RHOB</name>
<reference evidence="9 10" key="1">
    <citation type="submission" date="2016-02" db="EMBL/GenBank/DDBJ databases">
        <title>Complete genome sequence of Halocynthiibacter arcticus PAMC 20958t from arctic marine sediment.</title>
        <authorList>
            <person name="Lee Y.M."/>
            <person name="Baek K."/>
            <person name="Lee H.K."/>
            <person name="Shin S.C."/>
        </authorList>
    </citation>
    <scope>NUCLEOTIDE SEQUENCE [LARGE SCALE GENOMIC DNA]</scope>
    <source>
        <strain evidence="9">PAMC 20958</strain>
    </source>
</reference>
<evidence type="ECO:0000313" key="10">
    <source>
        <dbReference type="Proteomes" id="UP000070371"/>
    </source>
</evidence>
<keyword evidence="7" id="KW-0648">Protein biosynthesis</keyword>
<evidence type="ECO:0000256" key="6">
    <source>
        <dbReference type="ARBA" id="ARBA00023146"/>
    </source>
</evidence>
<dbReference type="PANTHER" id="PTHR43311">
    <property type="entry name" value="GLUTAMATE--TRNA LIGASE"/>
    <property type="match status" value="1"/>
</dbReference>
<dbReference type="InterPro" id="IPR020058">
    <property type="entry name" value="Glu/Gln-tRNA-synth_Ib_cat-dom"/>
</dbReference>
<dbReference type="InterPro" id="IPR014729">
    <property type="entry name" value="Rossmann-like_a/b/a_fold"/>
</dbReference>
<dbReference type="InterPro" id="IPR000924">
    <property type="entry name" value="Glu/Gln-tRNA-synth"/>
</dbReference>
<dbReference type="GO" id="GO:0005524">
    <property type="term" value="F:ATP binding"/>
    <property type="evidence" value="ECO:0007669"/>
    <property type="project" value="UniProtKB-KW"/>
</dbReference>
<dbReference type="Pfam" id="PF00749">
    <property type="entry name" value="tRNA-synt_1c"/>
    <property type="match status" value="1"/>
</dbReference>
<dbReference type="SUPFAM" id="SSF52374">
    <property type="entry name" value="Nucleotidylyl transferase"/>
    <property type="match status" value="1"/>
</dbReference>
<evidence type="ECO:0000256" key="7">
    <source>
        <dbReference type="RuleBase" id="RU363037"/>
    </source>
</evidence>
<dbReference type="OrthoDB" id="9807503at2"/>
<comment type="similarity">
    <text evidence="7">Belongs to the class-I aminoacyl-tRNA synthetase family.</text>
</comment>
<dbReference type="PROSITE" id="PS00178">
    <property type="entry name" value="AA_TRNA_LIGASE_I"/>
    <property type="match status" value="1"/>
</dbReference>
<protein>
    <submittedName>
        <fullName evidence="9">Glutamyl-Q tRNA(Asp) synthetase</fullName>
    </submittedName>
</protein>
<evidence type="ECO:0000256" key="5">
    <source>
        <dbReference type="ARBA" id="ARBA00022840"/>
    </source>
</evidence>
<dbReference type="NCBIfam" id="NF004315">
    <property type="entry name" value="PRK05710.1-4"/>
    <property type="match status" value="1"/>
</dbReference>
<evidence type="ECO:0000256" key="4">
    <source>
        <dbReference type="ARBA" id="ARBA00022833"/>
    </source>
</evidence>
<dbReference type="EMBL" id="CP014327">
    <property type="protein sequence ID" value="AML52762.1"/>
    <property type="molecule type" value="Genomic_DNA"/>
</dbReference>
<keyword evidence="1 7" id="KW-0436">Ligase</keyword>
<feature type="domain" description="Glutamyl/glutaminyl-tRNA synthetase class Ib catalytic" evidence="8">
    <location>
        <begin position="3"/>
        <end position="290"/>
    </location>
</feature>
<proteinExistence type="inferred from homology"/>
<dbReference type="STRING" id="1579316.RC74_17185"/>
<accession>A0A126V365</accession>
<dbReference type="Proteomes" id="UP000070371">
    <property type="component" value="Chromosome"/>
</dbReference>
<keyword evidence="6 7" id="KW-0030">Aminoacyl-tRNA synthetase</keyword>
<dbReference type="GO" id="GO:0005829">
    <property type="term" value="C:cytosol"/>
    <property type="evidence" value="ECO:0007669"/>
    <property type="project" value="TreeGrafter"/>
</dbReference>
<dbReference type="Gene3D" id="3.40.50.620">
    <property type="entry name" value="HUPs"/>
    <property type="match status" value="1"/>
</dbReference>
<dbReference type="GO" id="GO:0004818">
    <property type="term" value="F:glutamate-tRNA ligase activity"/>
    <property type="evidence" value="ECO:0007669"/>
    <property type="project" value="TreeGrafter"/>
</dbReference>
<gene>
    <name evidence="9" type="ORF">RC74_17185</name>
</gene>
<evidence type="ECO:0000313" key="9">
    <source>
        <dbReference type="EMBL" id="AML52762.1"/>
    </source>
</evidence>
<keyword evidence="10" id="KW-1185">Reference proteome</keyword>
<dbReference type="PANTHER" id="PTHR43311:SF1">
    <property type="entry name" value="GLUTAMYL-Q TRNA(ASP) SYNTHETASE"/>
    <property type="match status" value="1"/>
</dbReference>
<dbReference type="RefSeq" id="WP_039003599.1">
    <property type="nucleotide sequence ID" value="NZ_CP014327.1"/>
</dbReference>